<evidence type="ECO:0000259" key="1">
    <source>
        <dbReference type="Pfam" id="PF03061"/>
    </source>
</evidence>
<protein>
    <recommendedName>
        <fullName evidence="1">Thioesterase domain-containing protein</fullName>
    </recommendedName>
</protein>
<dbReference type="EMBL" id="ML143386">
    <property type="protein sequence ID" value="TBU35361.1"/>
    <property type="molecule type" value="Genomic_DNA"/>
</dbReference>
<dbReference type="Pfam" id="PF03061">
    <property type="entry name" value="4HBT"/>
    <property type="match status" value="1"/>
</dbReference>
<dbReference type="OrthoDB" id="2831072at2759"/>
<evidence type="ECO:0000313" key="2">
    <source>
        <dbReference type="EMBL" id="TBU35361.1"/>
    </source>
</evidence>
<sequence>MAMDKPSNFVSQALNTTFHAPAPCGAKIEVVNTTVSFGARTVSAVTEIWDITNRRLCMMGVHNKMAPSQPKL</sequence>
<dbReference type="AlphaFoldDB" id="A0A4Q9PHW9"/>
<evidence type="ECO:0000313" key="3">
    <source>
        <dbReference type="EMBL" id="TBU53421.1"/>
    </source>
</evidence>
<dbReference type="Proteomes" id="UP000292957">
    <property type="component" value="Unassembled WGS sequence"/>
</dbReference>
<organism evidence="3 4">
    <name type="scientific">Dichomitus squalens</name>
    <dbReference type="NCBI Taxonomy" id="114155"/>
    <lineage>
        <taxon>Eukaryota</taxon>
        <taxon>Fungi</taxon>
        <taxon>Dikarya</taxon>
        <taxon>Basidiomycota</taxon>
        <taxon>Agaricomycotina</taxon>
        <taxon>Agaricomycetes</taxon>
        <taxon>Polyporales</taxon>
        <taxon>Polyporaceae</taxon>
        <taxon>Dichomitus</taxon>
    </lineage>
</organism>
<dbReference type="Proteomes" id="UP000292082">
    <property type="component" value="Unassembled WGS sequence"/>
</dbReference>
<dbReference type="InterPro" id="IPR029069">
    <property type="entry name" value="HotDog_dom_sf"/>
</dbReference>
<proteinExistence type="predicted"/>
<name>A0A4Q9PHW9_9APHY</name>
<dbReference type="STRING" id="114155.A0A4Q9PHW9"/>
<dbReference type="SUPFAM" id="SSF54637">
    <property type="entry name" value="Thioesterase/thiol ester dehydrase-isomerase"/>
    <property type="match status" value="1"/>
</dbReference>
<dbReference type="Gene3D" id="3.10.129.10">
    <property type="entry name" value="Hotdog Thioesterase"/>
    <property type="match status" value="1"/>
</dbReference>
<feature type="domain" description="Thioesterase" evidence="1">
    <location>
        <begin position="7"/>
        <end position="56"/>
    </location>
</feature>
<reference evidence="3 4" key="1">
    <citation type="submission" date="2019-01" db="EMBL/GenBank/DDBJ databases">
        <title>Draft genome sequences of three monokaryotic isolates of the white-rot basidiomycete fungus Dichomitus squalens.</title>
        <authorList>
            <consortium name="DOE Joint Genome Institute"/>
            <person name="Lopez S.C."/>
            <person name="Andreopoulos B."/>
            <person name="Pangilinan J."/>
            <person name="Lipzen A."/>
            <person name="Riley R."/>
            <person name="Ahrendt S."/>
            <person name="Ng V."/>
            <person name="Barry K."/>
            <person name="Daum C."/>
            <person name="Grigoriev I.V."/>
            <person name="Hilden K.S."/>
            <person name="Makela M.R."/>
            <person name="de Vries R.P."/>
        </authorList>
    </citation>
    <scope>NUCLEOTIDE SEQUENCE [LARGE SCALE GENOMIC DNA]</scope>
    <source>
        <strain evidence="3 4">CBS 464.89</strain>
        <strain evidence="2">OM18370.1</strain>
    </source>
</reference>
<dbReference type="EMBL" id="ML145215">
    <property type="protein sequence ID" value="TBU53421.1"/>
    <property type="molecule type" value="Genomic_DNA"/>
</dbReference>
<keyword evidence="4" id="KW-1185">Reference proteome</keyword>
<evidence type="ECO:0000313" key="4">
    <source>
        <dbReference type="Proteomes" id="UP000292082"/>
    </source>
</evidence>
<gene>
    <name evidence="3" type="ORF">BD310DRAFT_938156</name>
    <name evidence="2" type="ORF">BD311DRAFT_743851</name>
</gene>
<dbReference type="InterPro" id="IPR006683">
    <property type="entry name" value="Thioestr_dom"/>
</dbReference>
<accession>A0A4Q9PHW9</accession>